<gene>
    <name evidence="2" type="primary">mraY2</name>
    <name evidence="2" type="ORF">HMPREF9418_1967</name>
</gene>
<comment type="caution">
    <text evidence="2">The sequence shown here is derived from an EMBL/GenBank/DDBJ whole genome shotgun (WGS) entry which is preliminary data.</text>
</comment>
<evidence type="ECO:0000313" key="2">
    <source>
        <dbReference type="EMBL" id="EGQ76387.1"/>
    </source>
</evidence>
<feature type="transmembrane region" description="Helical" evidence="1">
    <location>
        <begin position="7"/>
        <end position="31"/>
    </location>
</feature>
<keyword evidence="1" id="KW-1133">Transmembrane helix</keyword>
<keyword evidence="1" id="KW-0812">Transmembrane</keyword>
<name>A0AA36UIM1_9NEIS</name>
<reference evidence="2 3" key="1">
    <citation type="submission" date="2011-05" db="EMBL/GenBank/DDBJ databases">
        <authorList>
            <person name="Muzny D."/>
            <person name="Qin X."/>
            <person name="Deng J."/>
            <person name="Jiang H."/>
            <person name="Liu Y."/>
            <person name="Qu J."/>
            <person name="Song X.-Z."/>
            <person name="Zhang L."/>
            <person name="Thornton R."/>
            <person name="Coyle M."/>
            <person name="Francisco L."/>
            <person name="Jackson L."/>
            <person name="Javaid M."/>
            <person name="Korchina V."/>
            <person name="Kovar C."/>
            <person name="Mata R."/>
            <person name="Mathew T."/>
            <person name="Ngo R."/>
            <person name="Nguyen L."/>
            <person name="Nguyen N."/>
            <person name="Okwuonu G."/>
            <person name="Ongeri F."/>
            <person name="Pham C."/>
            <person name="Simmons D."/>
            <person name="Wilczek-Boney K."/>
            <person name="Hale W."/>
            <person name="Jakkamsetti A."/>
            <person name="Pham P."/>
            <person name="Ruth R."/>
            <person name="San Lucas F."/>
            <person name="Warren J."/>
            <person name="Zhang J."/>
            <person name="Zhao Z."/>
            <person name="Zhou C."/>
            <person name="Zhu D."/>
            <person name="Lee S."/>
            <person name="Bess C."/>
            <person name="Blankenburg K."/>
            <person name="Forbes L."/>
            <person name="Fu Q."/>
            <person name="Gubbala S."/>
            <person name="Hirani K."/>
            <person name="Jayaseelan J.C."/>
            <person name="Lara F."/>
            <person name="Munidasa M."/>
            <person name="Palculict T."/>
            <person name="Patil S."/>
            <person name="Pu L.-L."/>
            <person name="Saada N."/>
            <person name="Tang L."/>
            <person name="Weissenberger G."/>
            <person name="Zhu Y."/>
            <person name="Hemphill L."/>
            <person name="Shang Y."/>
            <person name="Youmans B."/>
            <person name="Ayvaz T."/>
            <person name="Ross M."/>
            <person name="Santibanez J."/>
            <person name="Aqrawi P."/>
            <person name="Gross S."/>
            <person name="Joshi V."/>
            <person name="Fowler G."/>
            <person name="Nazareth L."/>
            <person name="Reid J."/>
            <person name="Worley K."/>
            <person name="Petrosino J."/>
            <person name="Highlander S."/>
            <person name="Gibbs R."/>
        </authorList>
    </citation>
    <scope>NUCLEOTIDE SEQUENCE [LARGE SCALE GENOMIC DNA]</scope>
    <source>
        <strain evidence="2 3">ATCC 33926</strain>
    </source>
</reference>
<dbReference type="Proteomes" id="UP000004982">
    <property type="component" value="Unassembled WGS sequence"/>
</dbReference>
<dbReference type="AlphaFoldDB" id="A0AA36UIM1"/>
<dbReference type="EC" id="2.7.8.13" evidence="2"/>
<organism evidence="2 3">
    <name type="scientific">Neisseria macacae ATCC 33926</name>
    <dbReference type="NCBI Taxonomy" id="997348"/>
    <lineage>
        <taxon>Bacteria</taxon>
        <taxon>Pseudomonadati</taxon>
        <taxon>Pseudomonadota</taxon>
        <taxon>Betaproteobacteria</taxon>
        <taxon>Neisseriales</taxon>
        <taxon>Neisseriaceae</taxon>
        <taxon>Neisseria</taxon>
    </lineage>
</organism>
<dbReference type="GO" id="GO:0016740">
    <property type="term" value="F:transferase activity"/>
    <property type="evidence" value="ECO:0007669"/>
    <property type="project" value="UniProtKB-KW"/>
</dbReference>
<evidence type="ECO:0000256" key="1">
    <source>
        <dbReference type="SAM" id="Phobius"/>
    </source>
</evidence>
<keyword evidence="1" id="KW-0472">Membrane</keyword>
<sequence length="84" mass="9871">MSTLGKILIKFSVSLVLIYQIAYILNVYLTIKYKIEMMNAIEDILTITYDITQILSIFIIFDILVILILLTYIKFIKKHKLDKL</sequence>
<proteinExistence type="predicted"/>
<protein>
    <submittedName>
        <fullName evidence="2">Phospho-N-acetylmuramoyl-pentapeptide-transferase</fullName>
        <ecNumber evidence="2">2.7.8.13</ecNumber>
    </submittedName>
</protein>
<keyword evidence="2" id="KW-0808">Transferase</keyword>
<evidence type="ECO:0000313" key="3">
    <source>
        <dbReference type="Proteomes" id="UP000004982"/>
    </source>
</evidence>
<feature type="transmembrane region" description="Helical" evidence="1">
    <location>
        <begin position="51"/>
        <end position="73"/>
    </location>
</feature>
<dbReference type="EMBL" id="AFQE01000096">
    <property type="protein sequence ID" value="EGQ76387.1"/>
    <property type="molecule type" value="Genomic_DNA"/>
</dbReference>
<accession>A0AA36UIM1</accession>